<feature type="domain" description="Ion transport" evidence="9">
    <location>
        <begin position="53"/>
        <end position="153"/>
    </location>
</feature>
<dbReference type="InterPro" id="IPR002523">
    <property type="entry name" value="MgTranspt_CorA/ZnTranspt_ZntB"/>
</dbReference>
<dbReference type="GO" id="GO:0005886">
    <property type="term" value="C:plasma membrane"/>
    <property type="evidence" value="ECO:0007669"/>
    <property type="project" value="UniProtKB-SubCell"/>
</dbReference>
<evidence type="ECO:0000259" key="9">
    <source>
        <dbReference type="Pfam" id="PF00520"/>
    </source>
</evidence>
<dbReference type="RefSeq" id="WP_012106767.1">
    <property type="nucleotide sequence ID" value="NC_009712.1"/>
</dbReference>
<dbReference type="eggNOG" id="arCOG02265">
    <property type="taxonomic scope" value="Archaea"/>
</dbReference>
<dbReference type="Proteomes" id="UP000002408">
    <property type="component" value="Chromosome"/>
</dbReference>
<evidence type="ECO:0000313" key="11">
    <source>
        <dbReference type="Proteomes" id="UP000002408"/>
    </source>
</evidence>
<keyword evidence="11" id="KW-1185">Reference proteome</keyword>
<comment type="similarity">
    <text evidence="2">Belongs to the CorA metal ion transporter (MIT) (TC 1.A.35) family.</text>
</comment>
<dbReference type="EMBL" id="CP000780">
    <property type="protein sequence ID" value="ABS55736.1"/>
    <property type="molecule type" value="Genomic_DNA"/>
</dbReference>
<dbReference type="GO" id="GO:0050897">
    <property type="term" value="F:cobalt ion binding"/>
    <property type="evidence" value="ECO:0007669"/>
    <property type="project" value="TreeGrafter"/>
</dbReference>
<feature type="transmembrane region" description="Helical" evidence="8">
    <location>
        <begin position="457"/>
        <end position="476"/>
    </location>
</feature>
<dbReference type="KEGG" id="mbn:Mboo_1218"/>
<keyword evidence="3" id="KW-0813">Transport</keyword>
<evidence type="ECO:0000256" key="6">
    <source>
        <dbReference type="ARBA" id="ARBA00022989"/>
    </source>
</evidence>
<dbReference type="SUPFAM" id="SSF144083">
    <property type="entry name" value="Magnesium transport protein CorA, transmembrane region"/>
    <property type="match status" value="1"/>
</dbReference>
<gene>
    <name evidence="10" type="ordered locus">Mboo_1218</name>
</gene>
<dbReference type="InterPro" id="IPR045863">
    <property type="entry name" value="CorA_TM1_TM2"/>
</dbReference>
<keyword evidence="5 8" id="KW-0812">Transmembrane</keyword>
<sequence length="514" mass="57692">MGQDPKDSAHQYEGGGATDGEERFMRWKDWQDMEQGSRRPRLQRSIDAIFSDYLMIALSLVLIPVLLIPFFVEISPAGQVVLGTLDSAILVIFILEYTLKLAFAENRREFFINPWHILDLFIIAAPVAGILAGAFQTVTGSLRLLRLLRLARSAALGTRVYARTESGSDQDTDTSTVRAQECTVSILYPAPAGTGRTWLARELRELPDADRTIPTGLPEGVMKWYDFTSVTPADLPNISRLTGVSVSLLSEALRERAFPWARSHRTYAAVYLKIRESRHNPANPRQILIAWRWILIVSKDHTLLTFSALPPQAPALIAKDALLEHDTLTPAEITYRFFQDALSRMEETLRSIEDELEYTGSLPISEQPASFFSETFRLKKESVRIHSWLLHTRDVLNSIVTGKVVLHGMEDGSRFSALLDRASYLYDISDDITENVSSLNDYYFNATSFQMGRVMKLIAVLSALTIIPTVVGSLLGSNLEGNPWPISLPQIVVIVGIAMLATAWVYYRLGWLRM</sequence>
<keyword evidence="4" id="KW-1003">Cell membrane</keyword>
<evidence type="ECO:0000256" key="3">
    <source>
        <dbReference type="ARBA" id="ARBA00022448"/>
    </source>
</evidence>
<comment type="subcellular location">
    <subcellularLocation>
        <location evidence="1">Cell membrane</location>
        <topology evidence="1">Multi-pass membrane protein</topology>
    </subcellularLocation>
</comment>
<evidence type="ECO:0000313" key="10">
    <source>
        <dbReference type="EMBL" id="ABS55736.1"/>
    </source>
</evidence>
<dbReference type="Pfam" id="PF00520">
    <property type="entry name" value="Ion_trans"/>
    <property type="match status" value="1"/>
</dbReference>
<dbReference type="GO" id="GO:0005216">
    <property type="term" value="F:monoatomic ion channel activity"/>
    <property type="evidence" value="ECO:0007669"/>
    <property type="project" value="InterPro"/>
</dbReference>
<keyword evidence="6 8" id="KW-1133">Transmembrane helix</keyword>
<evidence type="ECO:0000256" key="2">
    <source>
        <dbReference type="ARBA" id="ARBA00009765"/>
    </source>
</evidence>
<evidence type="ECO:0000256" key="8">
    <source>
        <dbReference type="SAM" id="Phobius"/>
    </source>
</evidence>
<feature type="transmembrane region" description="Helical" evidence="8">
    <location>
        <begin position="488"/>
        <end position="507"/>
    </location>
</feature>
<dbReference type="OrthoDB" id="107329at2157"/>
<dbReference type="Gene3D" id="1.20.58.340">
    <property type="entry name" value="Magnesium transport protein CorA, transmembrane region"/>
    <property type="match status" value="1"/>
</dbReference>
<dbReference type="GO" id="GO:0015087">
    <property type="term" value="F:cobalt ion transmembrane transporter activity"/>
    <property type="evidence" value="ECO:0007669"/>
    <property type="project" value="TreeGrafter"/>
</dbReference>
<dbReference type="InterPro" id="IPR005821">
    <property type="entry name" value="Ion_trans_dom"/>
</dbReference>
<evidence type="ECO:0000256" key="1">
    <source>
        <dbReference type="ARBA" id="ARBA00004651"/>
    </source>
</evidence>
<accession>A7I7M5</accession>
<proteinExistence type="inferred from homology"/>
<dbReference type="AlphaFoldDB" id="A7I7M5"/>
<feature type="transmembrane region" description="Helical" evidence="8">
    <location>
        <begin position="53"/>
        <end position="72"/>
    </location>
</feature>
<keyword evidence="7 8" id="KW-0472">Membrane</keyword>
<dbReference type="PANTHER" id="PTHR46494">
    <property type="entry name" value="CORA FAMILY METAL ION TRANSPORTER (EUROFUNG)"/>
    <property type="match status" value="1"/>
</dbReference>
<dbReference type="InterPro" id="IPR045861">
    <property type="entry name" value="CorA_cytoplasmic_dom"/>
</dbReference>
<dbReference type="SUPFAM" id="SSF143865">
    <property type="entry name" value="CorA soluble domain-like"/>
    <property type="match status" value="1"/>
</dbReference>
<dbReference type="STRING" id="456442.Mboo_1218"/>
<dbReference type="Gene3D" id="1.20.120.350">
    <property type="entry name" value="Voltage-gated potassium channels. Chain C"/>
    <property type="match status" value="1"/>
</dbReference>
<feature type="transmembrane region" description="Helical" evidence="8">
    <location>
        <begin position="79"/>
        <end position="97"/>
    </location>
</feature>
<evidence type="ECO:0000256" key="5">
    <source>
        <dbReference type="ARBA" id="ARBA00022692"/>
    </source>
</evidence>
<name>A7I7M5_METB6</name>
<dbReference type="GeneID" id="5410390"/>
<evidence type="ECO:0000256" key="7">
    <source>
        <dbReference type="ARBA" id="ARBA00023136"/>
    </source>
</evidence>
<dbReference type="InterPro" id="IPR027359">
    <property type="entry name" value="Volt_channel_dom_sf"/>
</dbReference>
<dbReference type="SUPFAM" id="SSF81324">
    <property type="entry name" value="Voltage-gated potassium channels"/>
    <property type="match status" value="1"/>
</dbReference>
<dbReference type="GO" id="GO:0000287">
    <property type="term" value="F:magnesium ion binding"/>
    <property type="evidence" value="ECO:0007669"/>
    <property type="project" value="TreeGrafter"/>
</dbReference>
<feature type="transmembrane region" description="Helical" evidence="8">
    <location>
        <begin position="117"/>
        <end position="142"/>
    </location>
</feature>
<evidence type="ECO:0000256" key="4">
    <source>
        <dbReference type="ARBA" id="ARBA00022475"/>
    </source>
</evidence>
<reference evidence="11" key="1">
    <citation type="journal article" date="2015" name="Microbiology">
        <title>Genome of Methanoregula boonei 6A8 reveals adaptations to oligotrophic peatland environments.</title>
        <authorList>
            <person name="Braeuer S."/>
            <person name="Cadillo-Quiroz H."/>
            <person name="Kyrpides N."/>
            <person name="Woyke T."/>
            <person name="Goodwin L."/>
            <person name="Detter C."/>
            <person name="Podell S."/>
            <person name="Yavitt J.B."/>
            <person name="Zinder S.H."/>
        </authorList>
    </citation>
    <scope>NUCLEOTIDE SEQUENCE [LARGE SCALE GENOMIC DNA]</scope>
    <source>
        <strain evidence="11">DSM 21154 / JCM 14090 / 6A8</strain>
    </source>
</reference>
<dbReference type="HOGENOM" id="CLU_563448_0_0_2"/>
<dbReference type="GO" id="GO:0015095">
    <property type="term" value="F:magnesium ion transmembrane transporter activity"/>
    <property type="evidence" value="ECO:0007669"/>
    <property type="project" value="TreeGrafter"/>
</dbReference>
<protein>
    <submittedName>
        <fullName evidence="10">Mg2+ transporter protein, CorA family protein</fullName>
    </submittedName>
</protein>
<dbReference type="PANTHER" id="PTHR46494:SF1">
    <property type="entry name" value="CORA FAMILY METAL ION TRANSPORTER (EUROFUNG)"/>
    <property type="match status" value="1"/>
</dbReference>
<organism evidence="10 11">
    <name type="scientific">Methanoregula boonei (strain DSM 21154 / JCM 14090 / 6A8)</name>
    <dbReference type="NCBI Taxonomy" id="456442"/>
    <lineage>
        <taxon>Archaea</taxon>
        <taxon>Methanobacteriati</taxon>
        <taxon>Methanobacteriota</taxon>
        <taxon>Stenosarchaea group</taxon>
        <taxon>Methanomicrobia</taxon>
        <taxon>Methanomicrobiales</taxon>
        <taxon>Methanoregulaceae</taxon>
        <taxon>Methanoregula</taxon>
    </lineage>
</organism>
<dbReference type="Pfam" id="PF01544">
    <property type="entry name" value="CorA"/>
    <property type="match status" value="1"/>
</dbReference>